<evidence type="ECO:0000313" key="2">
    <source>
        <dbReference type="EMBL" id="MDV2883572.1"/>
    </source>
</evidence>
<dbReference type="InterPro" id="IPR027275">
    <property type="entry name" value="PRC-brl_dom"/>
</dbReference>
<dbReference type="Pfam" id="PF05239">
    <property type="entry name" value="PRC"/>
    <property type="match status" value="2"/>
</dbReference>
<gene>
    <name evidence="2" type="ORF">RYX45_00165</name>
</gene>
<protein>
    <submittedName>
        <fullName evidence="2">PRC-barrel domain-containing protein</fullName>
    </submittedName>
</protein>
<proteinExistence type="predicted"/>
<name>A0AAJ2KRM4_ALKPS</name>
<feature type="domain" description="PRC-barrel" evidence="1">
    <location>
        <begin position="4"/>
        <end position="71"/>
    </location>
</feature>
<dbReference type="Proteomes" id="UP001285636">
    <property type="component" value="Unassembled WGS sequence"/>
</dbReference>
<dbReference type="EMBL" id="JAWJAY010000001">
    <property type="protein sequence ID" value="MDV2883572.1"/>
    <property type="molecule type" value="Genomic_DNA"/>
</dbReference>
<dbReference type="Gene3D" id="2.30.30.240">
    <property type="entry name" value="PRC-barrel domain"/>
    <property type="match status" value="2"/>
</dbReference>
<evidence type="ECO:0000259" key="1">
    <source>
        <dbReference type="Pfam" id="PF05239"/>
    </source>
</evidence>
<dbReference type="InterPro" id="IPR011033">
    <property type="entry name" value="PRC_barrel-like_sf"/>
</dbReference>
<feature type="domain" description="PRC-barrel" evidence="1">
    <location>
        <begin position="92"/>
        <end position="155"/>
    </location>
</feature>
<dbReference type="SUPFAM" id="SSF50346">
    <property type="entry name" value="PRC-barrel domain"/>
    <property type="match status" value="2"/>
</dbReference>
<comment type="caution">
    <text evidence="2">The sequence shown here is derived from an EMBL/GenBank/DDBJ whole genome shotgun (WGS) entry which is preliminary data.</text>
</comment>
<dbReference type="RefSeq" id="WP_012957788.1">
    <property type="nucleotide sequence ID" value="NZ_CP117835.1"/>
</dbReference>
<organism evidence="2 3">
    <name type="scientific">Alkalihalophilus pseudofirmus</name>
    <name type="common">Bacillus pseudofirmus</name>
    <dbReference type="NCBI Taxonomy" id="79885"/>
    <lineage>
        <taxon>Bacteria</taxon>
        <taxon>Bacillati</taxon>
        <taxon>Bacillota</taxon>
        <taxon>Bacilli</taxon>
        <taxon>Bacillales</taxon>
        <taxon>Bacillaceae</taxon>
        <taxon>Alkalihalophilus</taxon>
    </lineage>
</organism>
<sequence>MRTFSTVEGLPVIEQASGIECGHVLDVLVDRGERISGFVIDKKGWLNHHLFLPIGAVASFGYDGVMVESFKNVSRYDRKNHHAHPLKLGKRRLQGISLLTTEGEKVGLVEDVYFDEEVGTIVGYEVTDGLVADLVDGRKVVKTKGPLVVGKDRAIVSI</sequence>
<dbReference type="AlphaFoldDB" id="A0AAJ2KRM4"/>
<evidence type="ECO:0000313" key="3">
    <source>
        <dbReference type="Proteomes" id="UP001285636"/>
    </source>
</evidence>
<reference evidence="2" key="1">
    <citation type="submission" date="2023-10" db="EMBL/GenBank/DDBJ databases">
        <title>Screening of Alkalihalophilus pseudofirmusBZ-TG-HK211 and Its Alleviation of Salt Stress on Rapeseed Growth.</title>
        <authorList>
            <person name="Zhao B."/>
            <person name="Guo T."/>
        </authorList>
    </citation>
    <scope>NUCLEOTIDE SEQUENCE</scope>
    <source>
        <strain evidence="2">BZ-TG-HK211</strain>
    </source>
</reference>
<accession>A0AAJ2KRM4</accession>